<reference evidence="1 2" key="1">
    <citation type="submission" date="2016-08" db="EMBL/GenBank/DDBJ databases">
        <title>A novel genetic cassette of butanologenic Thermoanaerobacterium thermosaccharolyticum that directly convert cellulose to butanol.</title>
        <authorList>
            <person name="Li T."/>
            <person name="He J."/>
        </authorList>
    </citation>
    <scope>NUCLEOTIDE SEQUENCE [LARGE SCALE GENOMIC DNA]</scope>
    <source>
        <strain evidence="1 2">TG57</strain>
    </source>
</reference>
<evidence type="ECO:0000313" key="1">
    <source>
        <dbReference type="EMBL" id="AST56854.1"/>
    </source>
</evidence>
<gene>
    <name evidence="1" type="ORF">Thert_00690</name>
</gene>
<evidence type="ECO:0000313" key="2">
    <source>
        <dbReference type="Proteomes" id="UP000214975"/>
    </source>
</evidence>
<sequence length="117" mass="13228">MLNDMMKETVAESLKYVPRLIDGIDDVIRLIDEGMYAEANSLLINVIDGLNWSVQAITLTMPLHGFNLDIIKVNESLSALMNGIENSDYQLISDSLNYEIKDILYGYMNHCKKGELN</sequence>
<dbReference type="Proteomes" id="UP000214975">
    <property type="component" value="Chromosome"/>
</dbReference>
<proteinExistence type="predicted"/>
<accession>A0A223HX43</accession>
<name>A0A223HX43_THETR</name>
<organism evidence="1 2">
    <name type="scientific">Thermoanaerobacterium thermosaccharolyticum</name>
    <name type="common">Clostridium thermosaccharolyticum</name>
    <dbReference type="NCBI Taxonomy" id="1517"/>
    <lineage>
        <taxon>Bacteria</taxon>
        <taxon>Bacillati</taxon>
        <taxon>Bacillota</taxon>
        <taxon>Clostridia</taxon>
        <taxon>Thermoanaerobacterales</taxon>
        <taxon>Thermoanaerobacteraceae</taxon>
        <taxon>Thermoanaerobacterium</taxon>
    </lineage>
</organism>
<dbReference type="EMBL" id="CP016893">
    <property type="protein sequence ID" value="AST56854.1"/>
    <property type="molecule type" value="Genomic_DNA"/>
</dbReference>
<protein>
    <submittedName>
        <fullName evidence="1">Uncharacterized protein</fullName>
    </submittedName>
</protein>
<dbReference type="AlphaFoldDB" id="A0A223HX43"/>
<dbReference type="RefSeq" id="WP_045411310.1">
    <property type="nucleotide sequence ID" value="NZ_CP016893.1"/>
</dbReference>